<dbReference type="KEGG" id="haad:MW046_12745"/>
<dbReference type="Pfam" id="PF13459">
    <property type="entry name" value="Fer4_15"/>
    <property type="match status" value="1"/>
</dbReference>
<protein>
    <submittedName>
        <fullName evidence="1">Ferredoxin</fullName>
    </submittedName>
</protein>
<dbReference type="Gene3D" id="3.30.70.20">
    <property type="match status" value="1"/>
</dbReference>
<gene>
    <name evidence="1" type="ORF">MW046_12745</name>
</gene>
<dbReference type="EMBL" id="CP096019">
    <property type="protein sequence ID" value="UPM42811.1"/>
    <property type="molecule type" value="Genomic_DNA"/>
</dbReference>
<dbReference type="Proteomes" id="UP000831768">
    <property type="component" value="Chromosome"/>
</dbReference>
<dbReference type="GeneID" id="71928930"/>
<dbReference type="RefSeq" id="WP_247993482.1">
    <property type="nucleotide sequence ID" value="NZ_CP096019.1"/>
</dbReference>
<sequence>MSTEYCVRIDRTACEGIFACLVRDDRFEEAPDGLVTIDGPRDADEAGKMSISFNDDRLEDARLAARACPVDAIDVAVIDDA</sequence>
<name>A0A8U0A0X4_9EURY</name>
<dbReference type="SUPFAM" id="SSF54862">
    <property type="entry name" value="4Fe-4S ferredoxins"/>
    <property type="match status" value="1"/>
</dbReference>
<dbReference type="AlphaFoldDB" id="A0A8U0A0X4"/>
<reference evidence="1" key="1">
    <citation type="submission" date="2022-04" db="EMBL/GenBank/DDBJ databases">
        <title>Halocatena sp. nov., isolated from a salt lake.</title>
        <authorList>
            <person name="Cui H.-L."/>
        </authorList>
    </citation>
    <scope>NUCLEOTIDE SEQUENCE</scope>
    <source>
        <strain evidence="1">AD-1</strain>
    </source>
</reference>
<proteinExistence type="predicted"/>
<organism evidence="1 2">
    <name type="scientific">Halocatena salina</name>
    <dbReference type="NCBI Taxonomy" id="2934340"/>
    <lineage>
        <taxon>Archaea</taxon>
        <taxon>Methanobacteriati</taxon>
        <taxon>Methanobacteriota</taxon>
        <taxon>Stenosarchaea group</taxon>
        <taxon>Halobacteria</taxon>
        <taxon>Halobacteriales</taxon>
        <taxon>Natronomonadaceae</taxon>
        <taxon>Halocatena</taxon>
    </lineage>
</organism>
<keyword evidence="2" id="KW-1185">Reference proteome</keyword>
<accession>A0A8U0A0X4</accession>
<evidence type="ECO:0000313" key="1">
    <source>
        <dbReference type="EMBL" id="UPM42811.1"/>
    </source>
</evidence>
<evidence type="ECO:0000313" key="2">
    <source>
        <dbReference type="Proteomes" id="UP000831768"/>
    </source>
</evidence>